<dbReference type="EMBL" id="SMMX01000004">
    <property type="protein sequence ID" value="TDA22351.1"/>
    <property type="molecule type" value="Genomic_DNA"/>
</dbReference>
<dbReference type="InterPro" id="IPR020904">
    <property type="entry name" value="Sc_DH/Rdtase_CS"/>
</dbReference>
<keyword evidence="2" id="KW-0560">Oxidoreductase</keyword>
<gene>
    <name evidence="3" type="ORF">E1963_06230</name>
</gene>
<evidence type="ECO:0000313" key="4">
    <source>
        <dbReference type="Proteomes" id="UP000295710"/>
    </source>
</evidence>
<protein>
    <submittedName>
        <fullName evidence="3">SDR family NAD(P)-dependent oxidoreductase</fullName>
    </submittedName>
</protein>
<evidence type="ECO:0000313" key="3">
    <source>
        <dbReference type="EMBL" id="TDA22351.1"/>
    </source>
</evidence>
<dbReference type="GO" id="GO:0016020">
    <property type="term" value="C:membrane"/>
    <property type="evidence" value="ECO:0007669"/>
    <property type="project" value="TreeGrafter"/>
</dbReference>
<dbReference type="GO" id="GO:0016491">
    <property type="term" value="F:oxidoreductase activity"/>
    <property type="evidence" value="ECO:0007669"/>
    <property type="project" value="UniProtKB-KW"/>
</dbReference>
<organism evidence="3 4">
    <name type="scientific">Extibacter muris</name>
    <dbReference type="NCBI Taxonomy" id="1796622"/>
    <lineage>
        <taxon>Bacteria</taxon>
        <taxon>Bacillati</taxon>
        <taxon>Bacillota</taxon>
        <taxon>Clostridia</taxon>
        <taxon>Lachnospirales</taxon>
        <taxon>Lachnospiraceae</taxon>
        <taxon>Extibacter</taxon>
    </lineage>
</organism>
<evidence type="ECO:0000256" key="2">
    <source>
        <dbReference type="ARBA" id="ARBA00023002"/>
    </source>
</evidence>
<reference evidence="3 4" key="1">
    <citation type="journal article" date="2016" name="Nat. Microbiol.">
        <title>The Mouse Intestinal Bacterial Collection (miBC) provides host-specific insight into cultured diversity and functional potential of the gut microbiota.</title>
        <authorList>
            <person name="Lagkouvardos I."/>
            <person name="Pukall R."/>
            <person name="Abt B."/>
            <person name="Foesel B.U."/>
            <person name="Meier-Kolthoff J.P."/>
            <person name="Kumar N."/>
            <person name="Bresciani A."/>
            <person name="Martinez I."/>
            <person name="Just S."/>
            <person name="Ziegler C."/>
            <person name="Brugiroux S."/>
            <person name="Garzetti D."/>
            <person name="Wenning M."/>
            <person name="Bui T.P."/>
            <person name="Wang J."/>
            <person name="Hugenholtz F."/>
            <person name="Plugge C.M."/>
            <person name="Peterson D.A."/>
            <person name="Hornef M.W."/>
            <person name="Baines J.F."/>
            <person name="Smidt H."/>
            <person name="Walter J."/>
            <person name="Kristiansen K."/>
            <person name="Nielsen H.B."/>
            <person name="Haller D."/>
            <person name="Overmann J."/>
            <person name="Stecher B."/>
            <person name="Clavel T."/>
        </authorList>
    </citation>
    <scope>NUCLEOTIDE SEQUENCE [LARGE SCALE GENOMIC DNA]</scope>
    <source>
        <strain evidence="3 4">DSM 28560</strain>
    </source>
</reference>
<dbReference type="Proteomes" id="UP000295710">
    <property type="component" value="Unassembled WGS sequence"/>
</dbReference>
<dbReference type="PANTHER" id="PTHR44196">
    <property type="entry name" value="DEHYDROGENASE/REDUCTASE SDR FAMILY MEMBER 7B"/>
    <property type="match status" value="1"/>
</dbReference>
<dbReference type="SUPFAM" id="SSF51735">
    <property type="entry name" value="NAD(P)-binding Rossmann-fold domains"/>
    <property type="match status" value="1"/>
</dbReference>
<evidence type="ECO:0000256" key="1">
    <source>
        <dbReference type="ARBA" id="ARBA00006484"/>
    </source>
</evidence>
<dbReference type="InterPro" id="IPR002347">
    <property type="entry name" value="SDR_fam"/>
</dbReference>
<comment type="similarity">
    <text evidence="1">Belongs to the short-chain dehydrogenases/reductases (SDR) family.</text>
</comment>
<proteinExistence type="inferred from homology"/>
<name>A0A4R4FFX1_9FIRM</name>
<keyword evidence="4" id="KW-1185">Reference proteome</keyword>
<dbReference type="Pfam" id="PF00106">
    <property type="entry name" value="adh_short"/>
    <property type="match status" value="1"/>
</dbReference>
<dbReference type="Gene3D" id="3.40.50.720">
    <property type="entry name" value="NAD(P)-binding Rossmann-like Domain"/>
    <property type="match status" value="1"/>
</dbReference>
<dbReference type="InterPro" id="IPR036291">
    <property type="entry name" value="NAD(P)-bd_dom_sf"/>
</dbReference>
<dbReference type="RefSeq" id="WP_132276359.1">
    <property type="nucleotide sequence ID" value="NZ_JAOBST010000001.1"/>
</dbReference>
<accession>A0A4R4FFX1</accession>
<dbReference type="PANTHER" id="PTHR44196:SF2">
    <property type="entry name" value="SHORT-CHAIN DEHYDROGENASE-RELATED"/>
    <property type="match status" value="1"/>
</dbReference>
<dbReference type="AlphaFoldDB" id="A0A4R4FFX1"/>
<dbReference type="PRINTS" id="PR00081">
    <property type="entry name" value="GDHRDH"/>
</dbReference>
<dbReference type="PROSITE" id="PS00061">
    <property type="entry name" value="ADH_SHORT"/>
    <property type="match status" value="1"/>
</dbReference>
<comment type="caution">
    <text evidence="3">The sequence shown here is derived from an EMBL/GenBank/DDBJ whole genome shotgun (WGS) entry which is preliminary data.</text>
</comment>
<sequence>MKIALITGASSGLGREFARQIPKLYRKLDEIWLAARSTDKLKELAKELPLPVRIFDGDLTRDYIYDRIKKELERQSADIRMLVNAAGYGAIGDATDIDVPAQAGMIDLNCRALTKMTLLCIPYMSKGSRIIQMASAAAFAPQPGFAVYAATKSYVYSFARGMGGELKSKGIITTAVCPGPVDTAFFERAGNTGNSMKWKFMSGPVEVVHKALADAANRRETSVYGAAMKAARIAARLLPDRLVIRLMRADSKKQNKGDERIR</sequence>